<sequence length="379" mass="43525">MLKFSSLLLHIVLYLFQINFQILYVPLASRGKSSKLSLPNSNFRNNHVLDLVYCDVWGPAPTLSIDGCRFFLLCVDHHTRYMWFYPLVHKSDVFSALTNFIKMSERQFNTKLKSIQSYWGGEFRNLTHFFNNLGIIHRRSCPYTSEQNGIIERRHRHVVETGLTLLAQSHLPQRFRQFAFETAVYLINRLPSRVSSNKSPFEHLFKIQPNYSFLRVFGCQCFPYLRPYNHHKMDFRSTPCVFIGYSPIHHGYRCFDPKSERIYVARHVRFNEHFFPFHHLPPVTPSSTTEPPCISIFPDLPPDFSVEPSTSPTSSTPSNPPDQTESISAEPTSSNQTAQTKPISTEPTSSSQPDQSEYSSAIPQTSTSASNNPQTNPPP</sequence>
<dbReference type="InterPro" id="IPR001584">
    <property type="entry name" value="Integrase_cat-core"/>
</dbReference>
<feature type="domain" description="Integrase catalytic" evidence="3">
    <location>
        <begin position="35"/>
        <end position="208"/>
    </location>
</feature>
<evidence type="ECO:0000313" key="4">
    <source>
        <dbReference type="EMBL" id="KAD4179956.1"/>
    </source>
</evidence>
<dbReference type="SUPFAM" id="SSF53098">
    <property type="entry name" value="Ribonuclease H-like"/>
    <property type="match status" value="1"/>
</dbReference>
<reference evidence="4 5" key="1">
    <citation type="submission" date="2019-05" db="EMBL/GenBank/DDBJ databases">
        <title>Mikania micrantha, genome provides insights into the molecular mechanism of rapid growth.</title>
        <authorList>
            <person name="Liu B."/>
        </authorList>
    </citation>
    <scope>NUCLEOTIDE SEQUENCE [LARGE SCALE GENOMIC DNA]</scope>
    <source>
        <strain evidence="4">NLD-2019</strain>
        <tissue evidence="4">Leaf</tissue>
    </source>
</reference>
<evidence type="ECO:0000256" key="1">
    <source>
        <dbReference type="SAM" id="MobiDB-lite"/>
    </source>
</evidence>
<dbReference type="InterPro" id="IPR036397">
    <property type="entry name" value="RNaseH_sf"/>
</dbReference>
<evidence type="ECO:0000313" key="5">
    <source>
        <dbReference type="Proteomes" id="UP000326396"/>
    </source>
</evidence>
<dbReference type="PANTHER" id="PTHR42648">
    <property type="entry name" value="TRANSPOSASE, PUTATIVE-RELATED"/>
    <property type="match status" value="1"/>
</dbReference>
<dbReference type="EMBL" id="SZYD01000014">
    <property type="protein sequence ID" value="KAD4179956.1"/>
    <property type="molecule type" value="Genomic_DNA"/>
</dbReference>
<organism evidence="4 5">
    <name type="scientific">Mikania micrantha</name>
    <name type="common">bitter vine</name>
    <dbReference type="NCBI Taxonomy" id="192012"/>
    <lineage>
        <taxon>Eukaryota</taxon>
        <taxon>Viridiplantae</taxon>
        <taxon>Streptophyta</taxon>
        <taxon>Embryophyta</taxon>
        <taxon>Tracheophyta</taxon>
        <taxon>Spermatophyta</taxon>
        <taxon>Magnoliopsida</taxon>
        <taxon>eudicotyledons</taxon>
        <taxon>Gunneridae</taxon>
        <taxon>Pentapetalae</taxon>
        <taxon>asterids</taxon>
        <taxon>campanulids</taxon>
        <taxon>Asterales</taxon>
        <taxon>Asteraceae</taxon>
        <taxon>Asteroideae</taxon>
        <taxon>Heliantheae alliance</taxon>
        <taxon>Eupatorieae</taxon>
        <taxon>Mikania</taxon>
    </lineage>
</organism>
<name>A0A5N6N0S8_9ASTR</name>
<keyword evidence="2" id="KW-0812">Transmembrane</keyword>
<feature type="compositionally biased region" description="Low complexity" evidence="1">
    <location>
        <begin position="308"/>
        <end position="317"/>
    </location>
</feature>
<protein>
    <recommendedName>
        <fullName evidence="3">Integrase catalytic domain-containing protein</fullName>
    </recommendedName>
</protein>
<dbReference type="InterPro" id="IPR057670">
    <property type="entry name" value="SH3_retrovirus"/>
</dbReference>
<dbReference type="GO" id="GO:0015074">
    <property type="term" value="P:DNA integration"/>
    <property type="evidence" value="ECO:0007669"/>
    <property type="project" value="InterPro"/>
</dbReference>
<keyword evidence="5" id="KW-1185">Reference proteome</keyword>
<comment type="caution">
    <text evidence="4">The sequence shown here is derived from an EMBL/GenBank/DDBJ whole genome shotgun (WGS) entry which is preliminary data.</text>
</comment>
<keyword evidence="2" id="KW-0472">Membrane</keyword>
<dbReference type="GO" id="GO:0003676">
    <property type="term" value="F:nucleic acid binding"/>
    <property type="evidence" value="ECO:0007669"/>
    <property type="project" value="InterPro"/>
</dbReference>
<dbReference type="Gene3D" id="3.30.420.10">
    <property type="entry name" value="Ribonuclease H-like superfamily/Ribonuclease H"/>
    <property type="match status" value="1"/>
</dbReference>
<keyword evidence="2" id="KW-1133">Transmembrane helix</keyword>
<feature type="compositionally biased region" description="Polar residues" evidence="1">
    <location>
        <begin position="361"/>
        <end position="379"/>
    </location>
</feature>
<dbReference type="OrthoDB" id="1938465at2759"/>
<dbReference type="PANTHER" id="PTHR42648:SF26">
    <property type="entry name" value="INTEGRASE CATALYTIC DOMAIN-CONTAINING PROTEIN"/>
    <property type="match status" value="1"/>
</dbReference>
<dbReference type="InterPro" id="IPR039537">
    <property type="entry name" value="Retrotran_Ty1/copia-like"/>
</dbReference>
<feature type="region of interest" description="Disordered" evidence="1">
    <location>
        <begin position="304"/>
        <end position="379"/>
    </location>
</feature>
<feature type="transmembrane region" description="Helical" evidence="2">
    <location>
        <begin position="7"/>
        <end position="27"/>
    </location>
</feature>
<accession>A0A5N6N0S8</accession>
<evidence type="ECO:0000256" key="2">
    <source>
        <dbReference type="SAM" id="Phobius"/>
    </source>
</evidence>
<gene>
    <name evidence="4" type="ORF">E3N88_28547</name>
</gene>
<feature type="compositionally biased region" description="Polar residues" evidence="1">
    <location>
        <begin position="322"/>
        <end position="348"/>
    </location>
</feature>
<evidence type="ECO:0000259" key="3">
    <source>
        <dbReference type="PROSITE" id="PS50994"/>
    </source>
</evidence>
<dbReference type="AlphaFoldDB" id="A0A5N6N0S8"/>
<dbReference type="Proteomes" id="UP000326396">
    <property type="component" value="Linkage Group LG4"/>
</dbReference>
<feature type="compositionally biased region" description="Low complexity" evidence="1">
    <location>
        <begin position="349"/>
        <end position="360"/>
    </location>
</feature>
<dbReference type="InterPro" id="IPR012337">
    <property type="entry name" value="RNaseH-like_sf"/>
</dbReference>
<dbReference type="PROSITE" id="PS50994">
    <property type="entry name" value="INTEGRASE"/>
    <property type="match status" value="1"/>
</dbReference>
<proteinExistence type="predicted"/>
<dbReference type="Pfam" id="PF25597">
    <property type="entry name" value="SH3_retrovirus"/>
    <property type="match status" value="1"/>
</dbReference>